<organism evidence="3 4">
    <name type="scientific">Cryobacterium levicorallinum</name>
    <dbReference type="NCBI Taxonomy" id="995038"/>
    <lineage>
        <taxon>Bacteria</taxon>
        <taxon>Bacillati</taxon>
        <taxon>Actinomycetota</taxon>
        <taxon>Actinomycetes</taxon>
        <taxon>Micrococcales</taxon>
        <taxon>Microbacteriaceae</taxon>
        <taxon>Cryobacterium</taxon>
    </lineage>
</organism>
<proteinExistence type="predicted"/>
<dbReference type="PANTHER" id="PTHR34202:SF1">
    <property type="entry name" value="UPF0548 PROTEIN"/>
    <property type="match status" value="1"/>
</dbReference>
<accession>A0ABY1EDP8</accession>
<dbReference type="InterPro" id="IPR018960">
    <property type="entry name" value="DUF1990"/>
</dbReference>
<sequence>MIVVDCAAVVDVLTAVAGTDALDWADDAHTQSCPRDGGAARGRTPIMTSPDLRDWPASDPRFRRSEVSAVVGRGGAVWERAARDVLRWRVKTASGFAVDSPGAVSPGDRVIVTAGLFNLTVVEPVEVVAVVDEPDRVGFAYRTLPGHPVSGEEAFIVHRRGDEVRLTVRSLTRAAPQQPWRALYPLLRVAQLVARRRYLRSLR</sequence>
<reference evidence="3 4" key="1">
    <citation type="submission" date="2016-10" db="EMBL/GenBank/DDBJ databases">
        <authorList>
            <person name="Varghese N."/>
            <person name="Submissions S."/>
        </authorList>
    </citation>
    <scope>NUCLEOTIDE SEQUENCE [LARGE SCALE GENOMIC DNA]</scope>
    <source>
        <strain evidence="3 4">GMCC 1.11211</strain>
    </source>
</reference>
<protein>
    <submittedName>
        <fullName evidence="3">Uncharacterized protein, UPF0548 family</fullName>
    </submittedName>
</protein>
<feature type="region of interest" description="Disordered" evidence="1">
    <location>
        <begin position="27"/>
        <end position="58"/>
    </location>
</feature>
<dbReference type="EMBL" id="FOPW01000007">
    <property type="protein sequence ID" value="SFH52393.1"/>
    <property type="molecule type" value="Genomic_DNA"/>
</dbReference>
<dbReference type="Proteomes" id="UP000199681">
    <property type="component" value="Unassembled WGS sequence"/>
</dbReference>
<evidence type="ECO:0000256" key="1">
    <source>
        <dbReference type="SAM" id="MobiDB-lite"/>
    </source>
</evidence>
<evidence type="ECO:0000313" key="4">
    <source>
        <dbReference type="Proteomes" id="UP000199681"/>
    </source>
</evidence>
<evidence type="ECO:0000313" key="3">
    <source>
        <dbReference type="EMBL" id="SFH52393.1"/>
    </source>
</evidence>
<feature type="domain" description="DUF1990" evidence="2">
    <location>
        <begin position="60"/>
        <end position="200"/>
    </location>
</feature>
<gene>
    <name evidence="3" type="ORF">SAMN05216274_10762</name>
</gene>
<comment type="caution">
    <text evidence="3">The sequence shown here is derived from an EMBL/GenBank/DDBJ whole genome shotgun (WGS) entry which is preliminary data.</text>
</comment>
<dbReference type="PANTHER" id="PTHR34202">
    <property type="entry name" value="UPF0548 PROTEIN"/>
    <property type="match status" value="1"/>
</dbReference>
<dbReference type="Pfam" id="PF09348">
    <property type="entry name" value="DUF1990"/>
    <property type="match status" value="1"/>
</dbReference>
<name>A0ABY1EDP8_9MICO</name>
<evidence type="ECO:0000259" key="2">
    <source>
        <dbReference type="Pfam" id="PF09348"/>
    </source>
</evidence>
<keyword evidence="4" id="KW-1185">Reference proteome</keyword>